<proteinExistence type="predicted"/>
<protein>
    <recommendedName>
        <fullName evidence="6">LPXTG cell wall anchor domain-containing protein</fullName>
    </recommendedName>
</protein>
<evidence type="ECO:0000313" key="4">
    <source>
        <dbReference type="EMBL" id="MUN63973.1"/>
    </source>
</evidence>
<keyword evidence="2" id="KW-0472">Membrane</keyword>
<dbReference type="EMBL" id="WOGU01000010">
    <property type="protein sequence ID" value="MUN63973.1"/>
    <property type="molecule type" value="Genomic_DNA"/>
</dbReference>
<feature type="region of interest" description="Disordered" evidence="1">
    <location>
        <begin position="27"/>
        <end position="51"/>
    </location>
</feature>
<comment type="caution">
    <text evidence="4">The sequence shown here is derived from an EMBL/GenBank/DDBJ whole genome shotgun (WGS) entry which is preliminary data.</text>
</comment>
<evidence type="ECO:0000256" key="2">
    <source>
        <dbReference type="SAM" id="Phobius"/>
    </source>
</evidence>
<dbReference type="Proteomes" id="UP000436989">
    <property type="component" value="Unassembled WGS sequence"/>
</dbReference>
<keyword evidence="3" id="KW-0732">Signal</keyword>
<keyword evidence="5" id="KW-1185">Reference proteome</keyword>
<dbReference type="PROSITE" id="PS51257">
    <property type="entry name" value="PROKAR_LIPOPROTEIN"/>
    <property type="match status" value="1"/>
</dbReference>
<feature type="chain" id="PRO_5027110753" description="LPXTG cell wall anchor domain-containing protein" evidence="3">
    <location>
        <begin position="30"/>
        <end position="105"/>
    </location>
</feature>
<evidence type="ECO:0000256" key="1">
    <source>
        <dbReference type="SAM" id="MobiDB-lite"/>
    </source>
</evidence>
<organism evidence="4 5">
    <name type="scientific">Kocuria sediminis</name>
    <dbReference type="NCBI Taxonomy" id="1038857"/>
    <lineage>
        <taxon>Bacteria</taxon>
        <taxon>Bacillati</taxon>
        <taxon>Actinomycetota</taxon>
        <taxon>Actinomycetes</taxon>
        <taxon>Micrococcales</taxon>
        <taxon>Micrococcaceae</taxon>
        <taxon>Kocuria</taxon>
    </lineage>
</organism>
<evidence type="ECO:0000256" key="3">
    <source>
        <dbReference type="SAM" id="SignalP"/>
    </source>
</evidence>
<gene>
    <name evidence="4" type="ORF">GMA12_12625</name>
</gene>
<feature type="signal peptide" evidence="3">
    <location>
        <begin position="1"/>
        <end position="29"/>
    </location>
</feature>
<accession>A0A6N8GRS7</accession>
<name>A0A6N8GRS7_9MICC</name>
<evidence type="ECO:0000313" key="5">
    <source>
        <dbReference type="Proteomes" id="UP000436989"/>
    </source>
</evidence>
<dbReference type="RefSeq" id="WP_156269859.1">
    <property type="nucleotide sequence ID" value="NZ_WOGU01000010.1"/>
</dbReference>
<feature type="transmembrane region" description="Helical" evidence="2">
    <location>
        <begin position="79"/>
        <end position="97"/>
    </location>
</feature>
<reference evidence="4 5" key="1">
    <citation type="submission" date="2019-12" db="EMBL/GenBank/DDBJ databases">
        <authorList>
            <person name="Shi Y."/>
        </authorList>
    </citation>
    <scope>NUCLEOTIDE SEQUENCE [LARGE SCALE GENOMIC DNA]</scope>
    <source>
        <strain evidence="4 5">JCM 17929</strain>
    </source>
</reference>
<keyword evidence="2" id="KW-1133">Transmembrane helix</keyword>
<sequence length="105" mass="10234">MPAPAARRLALAAASAVLACALAVPPAAAGTPETSGVVRAETGPAPAAGDPRTVEELVPAARVVLEPVSSFPDQGQGPLFAVGGAVVALMGAFVAGLSRRPDPVD</sequence>
<evidence type="ECO:0008006" key="6">
    <source>
        <dbReference type="Google" id="ProtNLM"/>
    </source>
</evidence>
<keyword evidence="2" id="KW-0812">Transmembrane</keyword>
<dbReference type="AlphaFoldDB" id="A0A6N8GRS7"/>